<evidence type="ECO:0000256" key="1">
    <source>
        <dbReference type="ARBA" id="ARBA00001971"/>
    </source>
</evidence>
<feature type="transmembrane region" description="Helical" evidence="10">
    <location>
        <begin position="15"/>
        <end position="35"/>
    </location>
</feature>
<evidence type="ECO:0000256" key="5">
    <source>
        <dbReference type="ARBA" id="ARBA00023002"/>
    </source>
</evidence>
<evidence type="ECO:0000256" key="4">
    <source>
        <dbReference type="ARBA" id="ARBA00022723"/>
    </source>
</evidence>
<evidence type="ECO:0000256" key="10">
    <source>
        <dbReference type="SAM" id="Phobius"/>
    </source>
</evidence>
<reference evidence="11 12" key="1">
    <citation type="journal article" date="2020" name="IScience">
        <title>Genome Sequencing of the Endangered Kingdonia uniflora (Circaeasteraceae, Ranunculales) Reveals Potential Mechanisms of Evolutionary Specialization.</title>
        <authorList>
            <person name="Sun Y."/>
            <person name="Deng T."/>
            <person name="Zhang A."/>
            <person name="Moore M.J."/>
            <person name="Landis J.B."/>
            <person name="Lin N."/>
            <person name="Zhang H."/>
            <person name="Zhang X."/>
            <person name="Huang J."/>
            <person name="Zhang X."/>
            <person name="Sun H."/>
            <person name="Wang H."/>
        </authorList>
    </citation>
    <scope>NUCLEOTIDE SEQUENCE [LARGE SCALE GENOMIC DNA]</scope>
    <source>
        <strain evidence="11">TB1705</strain>
        <tissue evidence="11">Leaf</tissue>
    </source>
</reference>
<accession>A0A7J7NR45</accession>
<keyword evidence="3 8" id="KW-0349">Heme</keyword>
<keyword evidence="4 8" id="KW-0479">Metal-binding</keyword>
<dbReference type="GO" id="GO:0016705">
    <property type="term" value="F:oxidoreductase activity, acting on paired donors, with incorporation or reduction of molecular oxygen"/>
    <property type="evidence" value="ECO:0007669"/>
    <property type="project" value="InterPro"/>
</dbReference>
<feature type="binding site" description="axial binding residue" evidence="8">
    <location>
        <position position="453"/>
    </location>
    <ligand>
        <name>heme</name>
        <dbReference type="ChEBI" id="CHEBI:30413"/>
    </ligand>
    <ligandPart>
        <name>Fe</name>
        <dbReference type="ChEBI" id="CHEBI:18248"/>
    </ligandPart>
</feature>
<keyword evidence="12" id="KW-1185">Reference proteome</keyword>
<sequence>MFFYILFPPLYTFTINFHHLLIFLFVLTPTVLLLFQWRSRRRIFPPGPRGLPFIGNLHQLGELPHRSLQHLSSIYGPLMFLQLGSIPTLIISSADIARELFKNFDRVFSGRPHLYGLTKLSYGCSNITSAPYGEFWKEVKKITVLELLSAKKVQSFRAVREEELALVMSFITTSSESGPIDLSEMLPCLVNNIVCRVTFSKKYSEVGGGKSRIDAILRDTQTLLGEFALADFFPRLEWIHKFDGLKAKLNKIFMELDKFYDEVIEEHVKRKKLKLKPEHEDLVDVLLRISSDPNQTITLTRDQIKGVLTDVFFAGTDASSTTVVWTMTELIKNPKEMDKAQEEVRQILGTKDMVREEDLSQLNYLKLVIKESMRLHPPAPLLVPRETIENCTFHGFYIPAKTRVLVNAAAISRDPKIWENPGEFKPDRFLDNPIDFKGNDFEFIPFGAGRRGCPGINFAILLIELILANLLHRFDWELPHGLNREDVDMEEAIGITMHKKISLRLVANVVNVV</sequence>
<dbReference type="PRINTS" id="PR00385">
    <property type="entry name" value="P450"/>
</dbReference>
<proteinExistence type="inferred from homology"/>
<keyword evidence="10" id="KW-1133">Transmembrane helix</keyword>
<evidence type="ECO:0000256" key="2">
    <source>
        <dbReference type="ARBA" id="ARBA00010617"/>
    </source>
</evidence>
<dbReference type="CDD" id="cd11072">
    <property type="entry name" value="CYP71-like"/>
    <property type="match status" value="1"/>
</dbReference>
<evidence type="ECO:0000256" key="7">
    <source>
        <dbReference type="ARBA" id="ARBA00023033"/>
    </source>
</evidence>
<comment type="similarity">
    <text evidence="2 9">Belongs to the cytochrome P450 family.</text>
</comment>
<evidence type="ECO:0000256" key="8">
    <source>
        <dbReference type="PIRSR" id="PIRSR602401-1"/>
    </source>
</evidence>
<dbReference type="GO" id="GO:0004497">
    <property type="term" value="F:monooxygenase activity"/>
    <property type="evidence" value="ECO:0007669"/>
    <property type="project" value="UniProtKB-KW"/>
</dbReference>
<dbReference type="GO" id="GO:0044550">
    <property type="term" value="P:secondary metabolite biosynthetic process"/>
    <property type="evidence" value="ECO:0007669"/>
    <property type="project" value="UniProtKB-ARBA"/>
</dbReference>
<dbReference type="Gene3D" id="1.10.630.10">
    <property type="entry name" value="Cytochrome P450"/>
    <property type="match status" value="1"/>
</dbReference>
<dbReference type="SUPFAM" id="SSF48264">
    <property type="entry name" value="Cytochrome P450"/>
    <property type="match status" value="1"/>
</dbReference>
<dbReference type="InterPro" id="IPR002401">
    <property type="entry name" value="Cyt_P450_E_grp-I"/>
</dbReference>
<dbReference type="Pfam" id="PF00067">
    <property type="entry name" value="p450"/>
    <property type="match status" value="1"/>
</dbReference>
<evidence type="ECO:0000256" key="3">
    <source>
        <dbReference type="ARBA" id="ARBA00022617"/>
    </source>
</evidence>
<dbReference type="InterPro" id="IPR036396">
    <property type="entry name" value="Cyt_P450_sf"/>
</dbReference>
<keyword evidence="6 8" id="KW-0408">Iron</keyword>
<dbReference type="InterPro" id="IPR017972">
    <property type="entry name" value="Cyt_P450_CS"/>
</dbReference>
<dbReference type="AlphaFoldDB" id="A0A7J7NR45"/>
<comment type="caution">
    <text evidence="11">The sequence shown here is derived from an EMBL/GenBank/DDBJ whole genome shotgun (WGS) entry which is preliminary data.</text>
</comment>
<protein>
    <recommendedName>
        <fullName evidence="13">Cytochrome P450</fullName>
    </recommendedName>
</protein>
<dbReference type="PRINTS" id="PR00463">
    <property type="entry name" value="EP450I"/>
</dbReference>
<dbReference type="PANTHER" id="PTHR47955:SF19">
    <property type="entry name" value="CYTOCHROME P450 71A9-LIKE ISOFORM X1"/>
    <property type="match status" value="1"/>
</dbReference>
<keyword evidence="5 9" id="KW-0560">Oxidoreductase</keyword>
<dbReference type="GO" id="GO:0020037">
    <property type="term" value="F:heme binding"/>
    <property type="evidence" value="ECO:0007669"/>
    <property type="project" value="InterPro"/>
</dbReference>
<dbReference type="EMBL" id="JACGCM010000628">
    <property type="protein sequence ID" value="KAF6169639.1"/>
    <property type="molecule type" value="Genomic_DNA"/>
</dbReference>
<dbReference type="PANTHER" id="PTHR47955">
    <property type="entry name" value="CYTOCHROME P450 FAMILY 71 PROTEIN"/>
    <property type="match status" value="1"/>
</dbReference>
<dbReference type="FunFam" id="1.10.630.10:FF:000011">
    <property type="entry name" value="Cytochrome P450 83B1"/>
    <property type="match status" value="1"/>
</dbReference>
<comment type="cofactor">
    <cofactor evidence="1 8">
        <name>heme</name>
        <dbReference type="ChEBI" id="CHEBI:30413"/>
    </cofactor>
</comment>
<evidence type="ECO:0000256" key="9">
    <source>
        <dbReference type="RuleBase" id="RU000461"/>
    </source>
</evidence>
<dbReference type="Proteomes" id="UP000541444">
    <property type="component" value="Unassembled WGS sequence"/>
</dbReference>
<gene>
    <name evidence="11" type="ORF">GIB67_004031</name>
</gene>
<dbReference type="InterPro" id="IPR001128">
    <property type="entry name" value="Cyt_P450"/>
</dbReference>
<name>A0A7J7NR45_9MAGN</name>
<keyword evidence="10" id="KW-0812">Transmembrane</keyword>
<keyword evidence="10" id="KW-0472">Membrane</keyword>
<keyword evidence="7 9" id="KW-0503">Monooxygenase</keyword>
<organism evidence="11 12">
    <name type="scientific">Kingdonia uniflora</name>
    <dbReference type="NCBI Taxonomy" id="39325"/>
    <lineage>
        <taxon>Eukaryota</taxon>
        <taxon>Viridiplantae</taxon>
        <taxon>Streptophyta</taxon>
        <taxon>Embryophyta</taxon>
        <taxon>Tracheophyta</taxon>
        <taxon>Spermatophyta</taxon>
        <taxon>Magnoliopsida</taxon>
        <taxon>Ranunculales</taxon>
        <taxon>Circaeasteraceae</taxon>
        <taxon>Kingdonia</taxon>
    </lineage>
</organism>
<dbReference type="GO" id="GO:0005506">
    <property type="term" value="F:iron ion binding"/>
    <property type="evidence" value="ECO:0007669"/>
    <property type="project" value="InterPro"/>
</dbReference>
<evidence type="ECO:0000313" key="12">
    <source>
        <dbReference type="Proteomes" id="UP000541444"/>
    </source>
</evidence>
<evidence type="ECO:0008006" key="13">
    <source>
        <dbReference type="Google" id="ProtNLM"/>
    </source>
</evidence>
<evidence type="ECO:0000313" key="11">
    <source>
        <dbReference type="EMBL" id="KAF6169639.1"/>
    </source>
</evidence>
<evidence type="ECO:0000256" key="6">
    <source>
        <dbReference type="ARBA" id="ARBA00023004"/>
    </source>
</evidence>
<dbReference type="OrthoDB" id="2789670at2759"/>
<dbReference type="PROSITE" id="PS00086">
    <property type="entry name" value="CYTOCHROME_P450"/>
    <property type="match status" value="1"/>
</dbReference>